<gene>
    <name evidence="2" type="ORF">VRU48_14105</name>
</gene>
<organism evidence="2 3">
    <name type="scientific">Pedobacter albus</name>
    <dbReference type="NCBI Taxonomy" id="3113905"/>
    <lineage>
        <taxon>Bacteria</taxon>
        <taxon>Pseudomonadati</taxon>
        <taxon>Bacteroidota</taxon>
        <taxon>Sphingobacteriia</taxon>
        <taxon>Sphingobacteriales</taxon>
        <taxon>Sphingobacteriaceae</taxon>
        <taxon>Pedobacter</taxon>
    </lineage>
</organism>
<dbReference type="Pfam" id="PF00535">
    <property type="entry name" value="Glycos_transf_2"/>
    <property type="match status" value="1"/>
</dbReference>
<evidence type="ECO:0000313" key="3">
    <source>
        <dbReference type="Proteomes" id="UP001336835"/>
    </source>
</evidence>
<dbReference type="Proteomes" id="UP001336835">
    <property type="component" value="Unassembled WGS sequence"/>
</dbReference>
<name>A0ABU7I9W9_9SPHI</name>
<feature type="domain" description="Glycosyltransferase 2-like" evidence="1">
    <location>
        <begin position="5"/>
        <end position="162"/>
    </location>
</feature>
<dbReference type="PANTHER" id="PTHR22916:SF3">
    <property type="entry name" value="UDP-GLCNAC:BETAGAL BETA-1,3-N-ACETYLGLUCOSAMINYLTRANSFERASE-LIKE PROTEIN 1"/>
    <property type="match status" value="1"/>
</dbReference>
<dbReference type="CDD" id="cd04196">
    <property type="entry name" value="GT_2_like_d"/>
    <property type="match status" value="1"/>
</dbReference>
<proteinExistence type="predicted"/>
<dbReference type="PANTHER" id="PTHR22916">
    <property type="entry name" value="GLYCOSYLTRANSFERASE"/>
    <property type="match status" value="1"/>
</dbReference>
<comment type="caution">
    <text evidence="2">The sequence shown here is derived from an EMBL/GenBank/DDBJ whole genome shotgun (WGS) entry which is preliminary data.</text>
</comment>
<sequence length="308" mass="36204">MQLVSIALCTYNGEKYLAEQLDTLVGQDYPNLEVVALDDGSKDNTLAILRTYEARYPFFKVYQNEQNLGYIRNFEKAISLCQGELIALADQDDIWELHKISLMVGEIKDNLLLYHNSEFITEEGLSMGRKMSDIRNFYAGNDSRVFLMENCVSGHAMLFKKELVSFFSAFDTNSFHDWWIVYMAACNGSVGFINDCLVKYRQHTQANTNILRLDRGQAKKRNALLQIEKEYKRIQVFEAYAHNNFQSFKSRLLKLTERRMKAYFSFSLFFFMYRHQDKLLFIQKKSKLSKFNFMLKYAWGYKLKQLLA</sequence>
<evidence type="ECO:0000313" key="2">
    <source>
        <dbReference type="EMBL" id="MEE1946253.1"/>
    </source>
</evidence>
<dbReference type="InterPro" id="IPR001173">
    <property type="entry name" value="Glyco_trans_2-like"/>
</dbReference>
<accession>A0ABU7I9W9</accession>
<dbReference type="SUPFAM" id="SSF53448">
    <property type="entry name" value="Nucleotide-diphospho-sugar transferases"/>
    <property type="match status" value="1"/>
</dbReference>
<protein>
    <submittedName>
        <fullName evidence="2">Glycosyltransferase family 2 protein</fullName>
    </submittedName>
</protein>
<keyword evidence="3" id="KW-1185">Reference proteome</keyword>
<dbReference type="RefSeq" id="WP_330108561.1">
    <property type="nucleotide sequence ID" value="NZ_JAZDQT010000002.1"/>
</dbReference>
<evidence type="ECO:0000259" key="1">
    <source>
        <dbReference type="Pfam" id="PF00535"/>
    </source>
</evidence>
<reference evidence="2 3" key="1">
    <citation type="submission" date="2024-01" db="EMBL/GenBank/DDBJ databases">
        <title>Pedobacter sp. nov., isolated from fresh soil.</title>
        <authorList>
            <person name="Le N.T.T."/>
        </authorList>
    </citation>
    <scope>NUCLEOTIDE SEQUENCE [LARGE SCALE GENOMIC DNA]</scope>
    <source>
        <strain evidence="2 3">KR3-3</strain>
    </source>
</reference>
<dbReference type="EMBL" id="JAZDQT010000002">
    <property type="protein sequence ID" value="MEE1946253.1"/>
    <property type="molecule type" value="Genomic_DNA"/>
</dbReference>
<dbReference type="Gene3D" id="3.90.550.10">
    <property type="entry name" value="Spore Coat Polysaccharide Biosynthesis Protein SpsA, Chain A"/>
    <property type="match status" value="1"/>
</dbReference>
<dbReference type="InterPro" id="IPR029044">
    <property type="entry name" value="Nucleotide-diphossugar_trans"/>
</dbReference>